<reference evidence="2 3" key="1">
    <citation type="journal article" date="2011" name="Stand. Genomic Sci.">
        <title>Complete genome sequence of Haliscomenobacter hydrossis type strain (O).</title>
        <authorList>
            <consortium name="US DOE Joint Genome Institute (JGI-PGF)"/>
            <person name="Daligault H."/>
            <person name="Lapidus A."/>
            <person name="Zeytun A."/>
            <person name="Nolan M."/>
            <person name="Lucas S."/>
            <person name="Del Rio T.G."/>
            <person name="Tice H."/>
            <person name="Cheng J.F."/>
            <person name="Tapia R."/>
            <person name="Han C."/>
            <person name="Goodwin L."/>
            <person name="Pitluck S."/>
            <person name="Liolios K."/>
            <person name="Pagani I."/>
            <person name="Ivanova N."/>
            <person name="Huntemann M."/>
            <person name="Mavromatis K."/>
            <person name="Mikhailova N."/>
            <person name="Pati A."/>
            <person name="Chen A."/>
            <person name="Palaniappan K."/>
            <person name="Land M."/>
            <person name="Hauser L."/>
            <person name="Brambilla E.M."/>
            <person name="Rohde M."/>
            <person name="Verbarg S."/>
            <person name="Goker M."/>
            <person name="Bristow J."/>
            <person name="Eisen J.A."/>
            <person name="Markowitz V."/>
            <person name="Hugenholtz P."/>
            <person name="Kyrpides N.C."/>
            <person name="Klenk H.P."/>
            <person name="Woyke T."/>
        </authorList>
    </citation>
    <scope>NUCLEOTIDE SEQUENCE [LARGE SCALE GENOMIC DNA]</scope>
    <source>
        <strain evidence="3">ATCC 27775 / DSM 1100 / LMG 10767 / O</strain>
    </source>
</reference>
<organism evidence="2 3">
    <name type="scientific">Haliscomenobacter hydrossis (strain ATCC 27775 / DSM 1100 / LMG 10767 / O)</name>
    <dbReference type="NCBI Taxonomy" id="760192"/>
    <lineage>
        <taxon>Bacteria</taxon>
        <taxon>Pseudomonadati</taxon>
        <taxon>Bacteroidota</taxon>
        <taxon>Saprospiria</taxon>
        <taxon>Saprospirales</taxon>
        <taxon>Haliscomenobacteraceae</taxon>
        <taxon>Haliscomenobacter</taxon>
    </lineage>
</organism>
<dbReference type="STRING" id="760192.Halhy_4322"/>
<keyword evidence="3" id="KW-1185">Reference proteome</keyword>
<keyword evidence="1" id="KW-0472">Membrane</keyword>
<keyword evidence="1" id="KW-0812">Transmembrane</keyword>
<evidence type="ECO:0000313" key="2">
    <source>
        <dbReference type="EMBL" id="AEE52166.1"/>
    </source>
</evidence>
<name>F4KPR6_HALH1</name>
<dbReference type="Proteomes" id="UP000008461">
    <property type="component" value="Chromosome"/>
</dbReference>
<dbReference type="PROSITE" id="PS51257">
    <property type="entry name" value="PROKAR_LIPOPROTEIN"/>
    <property type="match status" value="1"/>
</dbReference>
<dbReference type="OrthoDB" id="1494971at2"/>
<keyword evidence="1" id="KW-1133">Transmembrane helix</keyword>
<reference key="2">
    <citation type="submission" date="2011-04" db="EMBL/GenBank/DDBJ databases">
        <title>Complete sequence of chromosome of Haliscomenobacter hydrossis DSM 1100.</title>
        <authorList>
            <consortium name="US DOE Joint Genome Institute (JGI-PGF)"/>
            <person name="Lucas S."/>
            <person name="Han J."/>
            <person name="Lapidus A."/>
            <person name="Bruce D."/>
            <person name="Goodwin L."/>
            <person name="Pitluck S."/>
            <person name="Peters L."/>
            <person name="Kyrpides N."/>
            <person name="Mavromatis K."/>
            <person name="Ivanova N."/>
            <person name="Ovchinnikova G."/>
            <person name="Pagani I."/>
            <person name="Daligault H."/>
            <person name="Detter J.C."/>
            <person name="Han C."/>
            <person name="Land M."/>
            <person name="Hauser L."/>
            <person name="Markowitz V."/>
            <person name="Cheng J.-F."/>
            <person name="Hugenholtz P."/>
            <person name="Woyke T."/>
            <person name="Wu D."/>
            <person name="Verbarg S."/>
            <person name="Frueling A."/>
            <person name="Brambilla E."/>
            <person name="Klenk H.-P."/>
            <person name="Eisen J.A."/>
        </authorList>
    </citation>
    <scope>NUCLEOTIDE SEQUENCE</scope>
    <source>
        <strain>DSM 1100</strain>
    </source>
</reference>
<dbReference type="KEGG" id="hhy:Halhy_4322"/>
<feature type="transmembrane region" description="Helical" evidence="1">
    <location>
        <begin position="36"/>
        <end position="55"/>
    </location>
</feature>
<feature type="transmembrane region" description="Helical" evidence="1">
    <location>
        <begin position="99"/>
        <end position="120"/>
    </location>
</feature>
<dbReference type="EMBL" id="CP002691">
    <property type="protein sequence ID" value="AEE52166.1"/>
    <property type="molecule type" value="Genomic_DNA"/>
</dbReference>
<feature type="transmembrane region" description="Helical" evidence="1">
    <location>
        <begin position="67"/>
        <end position="93"/>
    </location>
</feature>
<dbReference type="RefSeq" id="WP_013766704.1">
    <property type="nucleotide sequence ID" value="NC_015510.1"/>
</dbReference>
<protein>
    <recommendedName>
        <fullName evidence="4">ATP synthase I</fullName>
    </recommendedName>
</protein>
<feature type="transmembrane region" description="Helical" evidence="1">
    <location>
        <begin position="7"/>
        <end position="24"/>
    </location>
</feature>
<sequence length="126" mass="14461">MNQSRFLLYLGAVSACTAIGLFLLNRLPGFQVHAFFAWGTFAFFTLFTLLAFWYGRMASRSANKHQFTNAFMGLTMAKMLFSLMIIVGYFFLAKPTDKLFIVPFFGIYLIYTVFETALLMKLGRTR</sequence>
<dbReference type="AlphaFoldDB" id="F4KPR6"/>
<accession>F4KPR6</accession>
<gene>
    <name evidence="2" type="ordered locus">Halhy_4322</name>
</gene>
<dbReference type="HOGENOM" id="CLU_1978424_0_0_10"/>
<evidence type="ECO:0008006" key="4">
    <source>
        <dbReference type="Google" id="ProtNLM"/>
    </source>
</evidence>
<proteinExistence type="predicted"/>
<evidence type="ECO:0000313" key="3">
    <source>
        <dbReference type="Proteomes" id="UP000008461"/>
    </source>
</evidence>
<evidence type="ECO:0000256" key="1">
    <source>
        <dbReference type="SAM" id="Phobius"/>
    </source>
</evidence>